<feature type="region of interest" description="Disordered" evidence="2">
    <location>
        <begin position="401"/>
        <end position="422"/>
    </location>
</feature>
<sequence>MPGRLEDDAVAVSLNDTLTLTRPSDPLFSPSPPSTFFLVLRSRSLPLPASVSHPPKRPNVNLHRPPHLLPQNSPPPPPRRRRRLLFHPISATHRREIEIEIDMVRNPQGVYSPKPKKVVILWDLDNKPPRGPPYEAAMSLKQLGRHLGHLVDISAYANRHAFVHLPEWVLQERRERRRLDSLERSSPPPDPYVCSVCGRKCRTHGDLKKHFKQLHERERQKKLDRMRQLKGKKRQRYKERFVTGNVKYEEAARELIRPKTGYGLAGELRRAGVFVKMVEDKPQAADWAVKRQMQHSMSRGIDWVVLVSDDKDFSEMVRRAREACLRTLVVGDSDGGWGGMLTCGCLGSMWRMGRLGRRICFRGGELRRKSEMSAPLNLIGPPFFNNAYDHRESHDCHPKIKRSKVLGPKSGNRKVEELLESD</sequence>
<dbReference type="AlphaFoldDB" id="A0AAP0L7T4"/>
<keyword evidence="1" id="KW-0862">Zinc</keyword>
<dbReference type="SUPFAM" id="SSF57667">
    <property type="entry name" value="beta-beta-alpha zinc fingers"/>
    <property type="match status" value="1"/>
</dbReference>
<gene>
    <name evidence="4" type="ORF">Syun_004776</name>
</gene>
<reference evidence="4 5" key="1">
    <citation type="submission" date="2024-01" db="EMBL/GenBank/DDBJ databases">
        <title>Genome assemblies of Stephania.</title>
        <authorList>
            <person name="Yang L."/>
        </authorList>
    </citation>
    <scope>NUCLEOTIDE SEQUENCE [LARGE SCALE GENOMIC DNA]</scope>
    <source>
        <strain evidence="4">YNDBR</strain>
        <tissue evidence="4">Leaf</tissue>
    </source>
</reference>
<dbReference type="PROSITE" id="PS00028">
    <property type="entry name" value="ZINC_FINGER_C2H2_1"/>
    <property type="match status" value="1"/>
</dbReference>
<dbReference type="PANTHER" id="PTHR35744:SF2">
    <property type="entry name" value="OS06G0166200 PROTEIN"/>
    <property type="match status" value="1"/>
</dbReference>
<dbReference type="GO" id="GO:0008270">
    <property type="term" value="F:zinc ion binding"/>
    <property type="evidence" value="ECO:0007669"/>
    <property type="project" value="UniProtKB-KW"/>
</dbReference>
<dbReference type="PANTHER" id="PTHR35744">
    <property type="entry name" value="C2H2-TYPE DOMAIN-CONTAINING PROTEIN"/>
    <property type="match status" value="1"/>
</dbReference>
<protein>
    <recommendedName>
        <fullName evidence="3">C2H2-type domain-containing protein</fullName>
    </recommendedName>
</protein>
<keyword evidence="1" id="KW-0479">Metal-binding</keyword>
<evidence type="ECO:0000256" key="1">
    <source>
        <dbReference type="PROSITE-ProRule" id="PRU00042"/>
    </source>
</evidence>
<dbReference type="InterPro" id="IPR036236">
    <property type="entry name" value="Znf_C2H2_sf"/>
</dbReference>
<comment type="caution">
    <text evidence="4">The sequence shown here is derived from an EMBL/GenBank/DDBJ whole genome shotgun (WGS) entry which is preliminary data.</text>
</comment>
<keyword evidence="1" id="KW-0863">Zinc-finger</keyword>
<dbReference type="Proteomes" id="UP001420932">
    <property type="component" value="Unassembled WGS sequence"/>
</dbReference>
<name>A0AAP0L7T4_9MAGN</name>
<accession>A0AAP0L7T4</accession>
<dbReference type="InterPro" id="IPR013087">
    <property type="entry name" value="Znf_C2H2_type"/>
</dbReference>
<evidence type="ECO:0000259" key="3">
    <source>
        <dbReference type="PROSITE" id="PS50157"/>
    </source>
</evidence>
<evidence type="ECO:0000313" key="4">
    <source>
        <dbReference type="EMBL" id="KAK9163874.1"/>
    </source>
</evidence>
<evidence type="ECO:0000313" key="5">
    <source>
        <dbReference type="Proteomes" id="UP001420932"/>
    </source>
</evidence>
<keyword evidence="5" id="KW-1185">Reference proteome</keyword>
<organism evidence="4 5">
    <name type="scientific">Stephania yunnanensis</name>
    <dbReference type="NCBI Taxonomy" id="152371"/>
    <lineage>
        <taxon>Eukaryota</taxon>
        <taxon>Viridiplantae</taxon>
        <taxon>Streptophyta</taxon>
        <taxon>Embryophyta</taxon>
        <taxon>Tracheophyta</taxon>
        <taxon>Spermatophyta</taxon>
        <taxon>Magnoliopsida</taxon>
        <taxon>Ranunculales</taxon>
        <taxon>Menispermaceae</taxon>
        <taxon>Menispermoideae</taxon>
        <taxon>Cissampelideae</taxon>
        <taxon>Stephania</taxon>
    </lineage>
</organism>
<dbReference type="SMART" id="SM00355">
    <property type="entry name" value="ZnF_C2H2"/>
    <property type="match status" value="1"/>
</dbReference>
<feature type="domain" description="C2H2-type" evidence="3">
    <location>
        <begin position="192"/>
        <end position="220"/>
    </location>
</feature>
<feature type="region of interest" description="Disordered" evidence="2">
    <location>
        <begin position="49"/>
        <end position="81"/>
    </location>
</feature>
<evidence type="ECO:0000256" key="2">
    <source>
        <dbReference type="SAM" id="MobiDB-lite"/>
    </source>
</evidence>
<proteinExistence type="predicted"/>
<dbReference type="CDD" id="cd18725">
    <property type="entry name" value="PIN_LabA-like"/>
    <property type="match status" value="1"/>
</dbReference>
<dbReference type="EMBL" id="JBBNAF010000002">
    <property type="protein sequence ID" value="KAK9163874.1"/>
    <property type="molecule type" value="Genomic_DNA"/>
</dbReference>
<dbReference type="PROSITE" id="PS50157">
    <property type="entry name" value="ZINC_FINGER_C2H2_2"/>
    <property type="match status" value="1"/>
</dbReference>
<feature type="compositionally biased region" description="Basic and acidic residues" evidence="2">
    <location>
        <begin position="413"/>
        <end position="422"/>
    </location>
</feature>
<dbReference type="Gene3D" id="3.30.160.60">
    <property type="entry name" value="Classic Zinc Finger"/>
    <property type="match status" value="1"/>
</dbReference>